<dbReference type="PROSITE" id="PS00211">
    <property type="entry name" value="ABC_TRANSPORTER_1"/>
    <property type="match status" value="1"/>
</dbReference>
<reference evidence="4 5" key="1">
    <citation type="journal article" date="2019" name="Sci. Rep.">
        <title>Sulfobacillus thermotolerans: new insights into resistance and metabolic capacities of acidophilic chemolithotrophs.</title>
        <authorList>
            <person name="Panyushkina A.E."/>
            <person name="Babenko V.V."/>
            <person name="Nikitina A.S."/>
            <person name="Selezneva O.V."/>
            <person name="Tsaplina I.A."/>
            <person name="Letarova M.A."/>
            <person name="Kostryukova E.S."/>
            <person name="Letarov A.V."/>
        </authorList>
    </citation>
    <scope>NUCLEOTIDE SEQUENCE [LARGE SCALE GENOMIC DNA]</scope>
    <source>
        <strain evidence="4 5">Kr1</strain>
    </source>
</reference>
<sequence length="268" mass="29679">MPAIVELQHVHLSRNNEPLLHDISWRIEPGQNWALMGANGSGKSTLLNIITGYLWPSSGDVRVMGHAFGQVDLRELRKSIGWVSISLGDWFYSHHGDNTVLQVTVTGEDASIGAPFKGMRPEQRDKALEALKAVHMVDKADRPFRVLSQGERQRVLVARAYMANFQLLILDEPCTGLDIPSREVLLQGVAQLTQRAQSSVIYVTHHVEELVAGFTHGLLLDKGRILKSGTLSTVVTNDALSTAFQVPIEVQWDHGRPWARVVGETRVG</sequence>
<keyword evidence="2" id="KW-0067">ATP-binding</keyword>
<evidence type="ECO:0000313" key="5">
    <source>
        <dbReference type="Proteomes" id="UP000325292"/>
    </source>
</evidence>
<keyword evidence="1" id="KW-0547">Nucleotide-binding</keyword>
<dbReference type="EMBL" id="CP019454">
    <property type="protein sequence ID" value="AUW93587.1"/>
    <property type="molecule type" value="Genomic_DNA"/>
</dbReference>
<dbReference type="InterPro" id="IPR027417">
    <property type="entry name" value="P-loop_NTPase"/>
</dbReference>
<name>A0ABM6RQK2_9FIRM</name>
<dbReference type="SMART" id="SM00382">
    <property type="entry name" value="AAA"/>
    <property type="match status" value="1"/>
</dbReference>
<dbReference type="Proteomes" id="UP000325292">
    <property type="component" value="Chromosome"/>
</dbReference>
<feature type="domain" description="ABC transporter" evidence="3">
    <location>
        <begin position="5"/>
        <end position="247"/>
    </location>
</feature>
<dbReference type="Gene3D" id="3.40.50.300">
    <property type="entry name" value="P-loop containing nucleotide triphosphate hydrolases"/>
    <property type="match status" value="1"/>
</dbReference>
<organism evidence="4 5">
    <name type="scientific">Sulfobacillus thermotolerans</name>
    <dbReference type="NCBI Taxonomy" id="338644"/>
    <lineage>
        <taxon>Bacteria</taxon>
        <taxon>Bacillati</taxon>
        <taxon>Bacillota</taxon>
        <taxon>Clostridia</taxon>
        <taxon>Eubacteriales</taxon>
        <taxon>Clostridiales Family XVII. Incertae Sedis</taxon>
        <taxon>Sulfobacillus</taxon>
    </lineage>
</organism>
<keyword evidence="5" id="KW-1185">Reference proteome</keyword>
<dbReference type="InterPro" id="IPR003593">
    <property type="entry name" value="AAA+_ATPase"/>
</dbReference>
<evidence type="ECO:0000256" key="1">
    <source>
        <dbReference type="ARBA" id="ARBA00022741"/>
    </source>
</evidence>
<proteinExistence type="predicted"/>
<dbReference type="PANTHER" id="PTHR43158">
    <property type="entry name" value="SKFA PEPTIDE EXPORT ATP-BINDING PROTEIN SKFE"/>
    <property type="match status" value="1"/>
</dbReference>
<gene>
    <name evidence="4" type="ORF">BXT84_06225</name>
</gene>
<dbReference type="SUPFAM" id="SSF52540">
    <property type="entry name" value="P-loop containing nucleoside triphosphate hydrolases"/>
    <property type="match status" value="1"/>
</dbReference>
<accession>A0ABM6RQK2</accession>
<evidence type="ECO:0000313" key="4">
    <source>
        <dbReference type="EMBL" id="AUW93587.1"/>
    </source>
</evidence>
<evidence type="ECO:0000256" key="2">
    <source>
        <dbReference type="ARBA" id="ARBA00022840"/>
    </source>
</evidence>
<dbReference type="PANTHER" id="PTHR43158:SF2">
    <property type="entry name" value="SKFA PEPTIDE EXPORT ATP-BINDING PROTEIN SKFE"/>
    <property type="match status" value="1"/>
</dbReference>
<dbReference type="RefSeq" id="WP_158246249.1">
    <property type="nucleotide sequence ID" value="NZ_CP133983.1"/>
</dbReference>
<dbReference type="InterPro" id="IPR003439">
    <property type="entry name" value="ABC_transporter-like_ATP-bd"/>
</dbReference>
<protein>
    <recommendedName>
        <fullName evidence="3">ABC transporter domain-containing protein</fullName>
    </recommendedName>
</protein>
<dbReference type="Pfam" id="PF00005">
    <property type="entry name" value="ABC_tran"/>
    <property type="match status" value="1"/>
</dbReference>
<dbReference type="PROSITE" id="PS50893">
    <property type="entry name" value="ABC_TRANSPORTER_2"/>
    <property type="match status" value="1"/>
</dbReference>
<dbReference type="InterPro" id="IPR017871">
    <property type="entry name" value="ABC_transporter-like_CS"/>
</dbReference>
<evidence type="ECO:0000259" key="3">
    <source>
        <dbReference type="PROSITE" id="PS50893"/>
    </source>
</evidence>